<protein>
    <submittedName>
        <fullName evidence="2">DUF541 domain-containing protein</fullName>
    </submittedName>
</protein>
<feature type="compositionally biased region" description="Low complexity" evidence="1">
    <location>
        <begin position="42"/>
        <end position="58"/>
    </location>
</feature>
<dbReference type="PANTHER" id="PTHR34387:SF1">
    <property type="entry name" value="PERIPLASMIC IMMUNOGENIC PROTEIN"/>
    <property type="match status" value="1"/>
</dbReference>
<name>A0A502CNU7_9MICO</name>
<dbReference type="InterPro" id="IPR007497">
    <property type="entry name" value="SIMPL/DUF541"/>
</dbReference>
<dbReference type="Gene3D" id="3.30.70.2970">
    <property type="entry name" value="Protein of unknown function (DUF541), domain 2"/>
    <property type="match status" value="1"/>
</dbReference>
<feature type="region of interest" description="Disordered" evidence="1">
    <location>
        <begin position="38"/>
        <end position="58"/>
    </location>
</feature>
<organism evidence="2 3">
    <name type="scientific">Pedococcus bigeumensis</name>
    <dbReference type="NCBI Taxonomy" id="433644"/>
    <lineage>
        <taxon>Bacteria</taxon>
        <taxon>Bacillati</taxon>
        <taxon>Actinomycetota</taxon>
        <taxon>Actinomycetes</taxon>
        <taxon>Micrococcales</taxon>
        <taxon>Intrasporangiaceae</taxon>
        <taxon>Pedococcus</taxon>
    </lineage>
</organism>
<keyword evidence="3" id="KW-1185">Reference proteome</keyword>
<dbReference type="Proteomes" id="UP000317722">
    <property type="component" value="Unassembled WGS sequence"/>
</dbReference>
<accession>A0A502CNU7</accession>
<dbReference type="AlphaFoldDB" id="A0A502CNU7"/>
<gene>
    <name evidence="2" type="ORF">EAH86_15235</name>
</gene>
<dbReference type="Pfam" id="PF04402">
    <property type="entry name" value="SIMPL"/>
    <property type="match status" value="1"/>
</dbReference>
<evidence type="ECO:0000256" key="1">
    <source>
        <dbReference type="SAM" id="MobiDB-lite"/>
    </source>
</evidence>
<reference evidence="2 3" key="1">
    <citation type="journal article" date="2019" name="Environ. Microbiol.">
        <title>Species interactions and distinct microbial communities in high Arctic permafrost affected cryosols are associated with the CH4 and CO2 gas fluxes.</title>
        <authorList>
            <person name="Altshuler I."/>
            <person name="Hamel J."/>
            <person name="Turney S."/>
            <person name="Magnuson E."/>
            <person name="Levesque R."/>
            <person name="Greer C."/>
            <person name="Whyte L.G."/>
        </authorList>
    </citation>
    <scope>NUCLEOTIDE SEQUENCE [LARGE SCALE GENOMIC DNA]</scope>
    <source>
        <strain evidence="2 3">S9.3A</strain>
    </source>
</reference>
<comment type="caution">
    <text evidence="2">The sequence shown here is derived from an EMBL/GenBank/DDBJ whole genome shotgun (WGS) entry which is preliminary data.</text>
</comment>
<dbReference type="EMBL" id="RCZM01000005">
    <property type="protein sequence ID" value="TPG14897.1"/>
    <property type="molecule type" value="Genomic_DNA"/>
</dbReference>
<dbReference type="GO" id="GO:0006974">
    <property type="term" value="P:DNA damage response"/>
    <property type="evidence" value="ECO:0007669"/>
    <property type="project" value="TreeGrafter"/>
</dbReference>
<proteinExistence type="predicted"/>
<dbReference type="PANTHER" id="PTHR34387">
    <property type="entry name" value="SLR1258 PROTEIN"/>
    <property type="match status" value="1"/>
</dbReference>
<dbReference type="RefSeq" id="WP_140742225.1">
    <property type="nucleotide sequence ID" value="NZ_RCZM01000005.1"/>
</dbReference>
<evidence type="ECO:0000313" key="2">
    <source>
        <dbReference type="EMBL" id="TPG14897.1"/>
    </source>
</evidence>
<sequence length="264" mass="26570">MSTQPMSRGAVALTTAALLGGAFWVGSHSGREASAAPLVSFPSTTSPGTPGSPGSSPGITVTGTAQVAGKPDTLRLDLSVQTRGATVDKALDAANSLTSRVQSSLTRNGVAAKDIQTSNLQVQPEYSYPTNASPVIKGYTVSEGVTATLRNLGKAGNAISAAVNAGGNAVQVNGVSLDLEDNGKLLTAARDQAVANAKTKAEQYAKASGRDLGAVVSITETVADPPPVNYDMRAAAKAADSSPVPIQAGSTNVGVTVTVVYAFR</sequence>
<dbReference type="Gene3D" id="3.30.110.170">
    <property type="entry name" value="Protein of unknown function (DUF541), domain 1"/>
    <property type="match status" value="1"/>
</dbReference>
<dbReference type="OrthoDB" id="5195768at2"/>
<dbReference type="InterPro" id="IPR052022">
    <property type="entry name" value="26kDa_periplasmic_antigen"/>
</dbReference>
<evidence type="ECO:0000313" key="3">
    <source>
        <dbReference type="Proteomes" id="UP000317722"/>
    </source>
</evidence>